<evidence type="ECO:0000313" key="5">
    <source>
        <dbReference type="Proteomes" id="UP000306584"/>
    </source>
</evidence>
<evidence type="ECO:0000313" key="4">
    <source>
        <dbReference type="EMBL" id="THY19177.1"/>
    </source>
</evidence>
<evidence type="ECO:0000256" key="2">
    <source>
        <dbReference type="ARBA" id="ARBA00022857"/>
    </source>
</evidence>
<dbReference type="Proteomes" id="UP000306584">
    <property type="component" value="Unassembled WGS sequence"/>
</dbReference>
<accession>A0A4S9KS24</accession>
<keyword evidence="3" id="KW-0560">Oxidoreductase</keyword>
<name>A0A4S9KS24_AURPU</name>
<comment type="similarity">
    <text evidence="1">Belongs to the short-chain dehydrogenases/reductases (SDR) family.</text>
</comment>
<dbReference type="GO" id="GO:0050664">
    <property type="term" value="F:oxidoreductase activity, acting on NAD(P)H, oxygen as acceptor"/>
    <property type="evidence" value="ECO:0007669"/>
    <property type="project" value="TreeGrafter"/>
</dbReference>
<sequence length="302" mass="32483">MVGISSRHPNMAPGIVSDIELPRDIPESQLSAANVPIEKAFGLKNRTIIITGAGRGLGITLAVAVLESGADAVCLDILPEPSAEEWDVITKLQKSTGVRATYHRCDITNEEAVEKVVAECGEEARQRGKPVKGMISCAGIQQMVDAIDYPMDGFRKIMEVNVAGSFLISKHTARLLRDQKLGGSIVMIASMSGQIANRGLHCSAYNTSKAAVHQMCRSLAYEWGQWGIRVNTLSPGYIRTAMTDGLLQEKPEVEESWMRGALLGRLGAPEDFKAPCVFLLADGSSWMTGADLRVDGGHCATA</sequence>
<keyword evidence="2" id="KW-0521">NADP</keyword>
<dbReference type="PROSITE" id="PS00061">
    <property type="entry name" value="ADH_SHORT"/>
    <property type="match status" value="1"/>
</dbReference>
<dbReference type="Gene3D" id="3.40.50.720">
    <property type="entry name" value="NAD(P)-binding Rossmann-like Domain"/>
    <property type="match status" value="1"/>
</dbReference>
<dbReference type="SUPFAM" id="SSF51735">
    <property type="entry name" value="NAD(P)-binding Rossmann-fold domains"/>
    <property type="match status" value="1"/>
</dbReference>
<dbReference type="Pfam" id="PF13561">
    <property type="entry name" value="adh_short_C2"/>
    <property type="match status" value="1"/>
</dbReference>
<comment type="caution">
    <text evidence="4">The sequence shown here is derived from an EMBL/GenBank/DDBJ whole genome shotgun (WGS) entry which is preliminary data.</text>
</comment>
<proteinExistence type="inferred from homology"/>
<dbReference type="PRINTS" id="PR00081">
    <property type="entry name" value="GDHRDH"/>
</dbReference>
<dbReference type="InterPro" id="IPR036291">
    <property type="entry name" value="NAD(P)-bd_dom_sf"/>
</dbReference>
<dbReference type="EMBL" id="QZBD01000332">
    <property type="protein sequence ID" value="THY19177.1"/>
    <property type="molecule type" value="Genomic_DNA"/>
</dbReference>
<reference evidence="4 5" key="1">
    <citation type="submission" date="2018-10" db="EMBL/GenBank/DDBJ databases">
        <title>Fifty Aureobasidium pullulans genomes reveal a recombining polyextremotolerant generalist.</title>
        <authorList>
            <person name="Gostincar C."/>
            <person name="Turk M."/>
            <person name="Zajc J."/>
            <person name="Gunde-Cimerman N."/>
        </authorList>
    </citation>
    <scope>NUCLEOTIDE SEQUENCE [LARGE SCALE GENOMIC DNA]</scope>
    <source>
        <strain evidence="4 5">EXF-6604</strain>
    </source>
</reference>
<dbReference type="GO" id="GO:0016616">
    <property type="term" value="F:oxidoreductase activity, acting on the CH-OH group of donors, NAD or NADP as acceptor"/>
    <property type="evidence" value="ECO:0007669"/>
    <property type="project" value="UniProtKB-ARBA"/>
</dbReference>
<dbReference type="PANTHER" id="PTHR43008">
    <property type="entry name" value="BENZIL REDUCTASE"/>
    <property type="match status" value="1"/>
</dbReference>
<dbReference type="InterPro" id="IPR002347">
    <property type="entry name" value="SDR_fam"/>
</dbReference>
<gene>
    <name evidence="4" type="ORF">D6D01_07118</name>
</gene>
<dbReference type="AlphaFoldDB" id="A0A4S9KS24"/>
<organism evidence="4 5">
    <name type="scientific">Aureobasidium pullulans</name>
    <name type="common">Black yeast</name>
    <name type="synonym">Pullularia pullulans</name>
    <dbReference type="NCBI Taxonomy" id="5580"/>
    <lineage>
        <taxon>Eukaryota</taxon>
        <taxon>Fungi</taxon>
        <taxon>Dikarya</taxon>
        <taxon>Ascomycota</taxon>
        <taxon>Pezizomycotina</taxon>
        <taxon>Dothideomycetes</taxon>
        <taxon>Dothideomycetidae</taxon>
        <taxon>Dothideales</taxon>
        <taxon>Saccotheciaceae</taxon>
        <taxon>Aureobasidium</taxon>
    </lineage>
</organism>
<dbReference type="FunFam" id="3.40.50.720:FF:000245">
    <property type="entry name" value="Short chain dehydrogenase, putative"/>
    <property type="match status" value="1"/>
</dbReference>
<protein>
    <submittedName>
        <fullName evidence="4">Short chain dehydrogenase</fullName>
    </submittedName>
</protein>
<evidence type="ECO:0000256" key="3">
    <source>
        <dbReference type="ARBA" id="ARBA00023002"/>
    </source>
</evidence>
<dbReference type="InterPro" id="IPR020904">
    <property type="entry name" value="Sc_DH/Rdtase_CS"/>
</dbReference>
<evidence type="ECO:0000256" key="1">
    <source>
        <dbReference type="ARBA" id="ARBA00006484"/>
    </source>
</evidence>
<dbReference type="PANTHER" id="PTHR43008:SF9">
    <property type="entry name" value="OXIDOREDUCTASE"/>
    <property type="match status" value="1"/>
</dbReference>